<sequence>MTLTGKGFIFCASKTREDLMAAYRRVRSLTPEEAAYIAGVIDGEGTISLSRRHVTDNRQLVIRISNTERDSLDYILQMVGAGLPGSEPPNRTIPRASPTRSITVRRFPCLNRSPPTYALTRRNGRNSYYETASG</sequence>
<dbReference type="Gene3D" id="3.10.28.10">
    <property type="entry name" value="Homing endonucleases"/>
    <property type="match status" value="1"/>
</dbReference>
<dbReference type="InterPro" id="IPR027434">
    <property type="entry name" value="Homing_endonucl"/>
</dbReference>
<gene>
    <name evidence="1" type="ORF">SVA_2452</name>
</gene>
<dbReference type="Proteomes" id="UP000218899">
    <property type="component" value="Chromosome"/>
</dbReference>
<dbReference type="KEGG" id="sva:SVA_2452"/>
<evidence type="ECO:0000313" key="2">
    <source>
        <dbReference type="Proteomes" id="UP000218899"/>
    </source>
</evidence>
<dbReference type="EMBL" id="AP014936">
    <property type="protein sequence ID" value="BAU49000.1"/>
    <property type="molecule type" value="Genomic_DNA"/>
</dbReference>
<reference evidence="1 2" key="1">
    <citation type="submission" date="2015-08" db="EMBL/GenBank/DDBJ databases">
        <title>Complete genome sequence of Sulfurifustis variabilis.</title>
        <authorList>
            <person name="Miura A."/>
            <person name="Kojima H."/>
            <person name="Fukui M."/>
        </authorList>
    </citation>
    <scope>NUCLEOTIDE SEQUENCE [LARGE SCALE GENOMIC DNA]</scope>
    <source>
        <strain evidence="2">skN76</strain>
    </source>
</reference>
<proteinExistence type="predicted"/>
<organism evidence="1 2">
    <name type="scientific">Sulfurifustis variabilis</name>
    <dbReference type="NCBI Taxonomy" id="1675686"/>
    <lineage>
        <taxon>Bacteria</taxon>
        <taxon>Pseudomonadati</taxon>
        <taxon>Pseudomonadota</taxon>
        <taxon>Gammaproteobacteria</taxon>
        <taxon>Acidiferrobacterales</taxon>
        <taxon>Acidiferrobacteraceae</taxon>
        <taxon>Sulfurifustis</taxon>
    </lineage>
</organism>
<dbReference type="AlphaFoldDB" id="A0A1B4V628"/>
<keyword evidence="2" id="KW-1185">Reference proteome</keyword>
<evidence type="ECO:0008006" key="3">
    <source>
        <dbReference type="Google" id="ProtNLM"/>
    </source>
</evidence>
<name>A0A1B4V628_9GAMM</name>
<protein>
    <recommendedName>
        <fullName evidence="3">Homing endonuclease LAGLIDADG domain-containing protein</fullName>
    </recommendedName>
</protein>
<accession>A0A1B4V628</accession>
<dbReference type="SUPFAM" id="SSF55608">
    <property type="entry name" value="Homing endonucleases"/>
    <property type="match status" value="1"/>
</dbReference>
<evidence type="ECO:0000313" key="1">
    <source>
        <dbReference type="EMBL" id="BAU49000.1"/>
    </source>
</evidence>